<evidence type="ECO:0000313" key="2">
    <source>
        <dbReference type="Proteomes" id="UP000807504"/>
    </source>
</evidence>
<name>A0A8T0ECJ9_ARGBR</name>
<accession>A0A8T0ECJ9</accession>
<keyword evidence="2" id="KW-1185">Reference proteome</keyword>
<protein>
    <submittedName>
        <fullName evidence="1">Uncharacterized protein</fullName>
    </submittedName>
</protein>
<comment type="caution">
    <text evidence="1">The sequence shown here is derived from an EMBL/GenBank/DDBJ whole genome shotgun (WGS) entry which is preliminary data.</text>
</comment>
<dbReference type="Proteomes" id="UP000807504">
    <property type="component" value="Unassembled WGS sequence"/>
</dbReference>
<gene>
    <name evidence="1" type="ORF">HNY73_021009</name>
</gene>
<evidence type="ECO:0000313" key="1">
    <source>
        <dbReference type="EMBL" id="KAF8768161.1"/>
    </source>
</evidence>
<dbReference type="AlphaFoldDB" id="A0A8T0ECJ9"/>
<dbReference type="EMBL" id="JABXBU010002230">
    <property type="protein sequence ID" value="KAF8768161.1"/>
    <property type="molecule type" value="Genomic_DNA"/>
</dbReference>
<reference evidence="1" key="1">
    <citation type="journal article" date="2020" name="bioRxiv">
        <title>Chromosome-level reference genome of the European wasp spider Argiope bruennichi: a resource for studies on range expansion and evolutionary adaptation.</title>
        <authorList>
            <person name="Sheffer M.M."/>
            <person name="Hoppe A."/>
            <person name="Krehenwinkel H."/>
            <person name="Uhl G."/>
            <person name="Kuss A.W."/>
            <person name="Jensen L."/>
            <person name="Jensen C."/>
            <person name="Gillespie R.G."/>
            <person name="Hoff K.J."/>
            <person name="Prost S."/>
        </authorList>
    </citation>
    <scope>NUCLEOTIDE SEQUENCE</scope>
</reference>
<proteinExistence type="predicted"/>
<reference evidence="1" key="2">
    <citation type="submission" date="2020-06" db="EMBL/GenBank/DDBJ databases">
        <authorList>
            <person name="Sheffer M."/>
        </authorList>
    </citation>
    <scope>NUCLEOTIDE SEQUENCE</scope>
</reference>
<sequence length="87" mass="9973">MFSLFSFRISSEAVEAASDQGETRCVRLVCIYYLLFLEICGVITCRSRKTVQEMLKVINCALSGVKNQMFQSSGRMKLQTHWKSVLR</sequence>
<organism evidence="1 2">
    <name type="scientific">Argiope bruennichi</name>
    <name type="common">Wasp spider</name>
    <name type="synonym">Aranea bruennichi</name>
    <dbReference type="NCBI Taxonomy" id="94029"/>
    <lineage>
        <taxon>Eukaryota</taxon>
        <taxon>Metazoa</taxon>
        <taxon>Ecdysozoa</taxon>
        <taxon>Arthropoda</taxon>
        <taxon>Chelicerata</taxon>
        <taxon>Arachnida</taxon>
        <taxon>Araneae</taxon>
        <taxon>Araneomorphae</taxon>
        <taxon>Entelegynae</taxon>
        <taxon>Araneoidea</taxon>
        <taxon>Araneidae</taxon>
        <taxon>Argiope</taxon>
    </lineage>
</organism>